<organism evidence="1 2">
    <name type="scientific">Mesopusillimonas faecipullorum</name>
    <dbReference type="NCBI Taxonomy" id="2755040"/>
    <lineage>
        <taxon>Bacteria</taxon>
        <taxon>Pseudomonadati</taxon>
        <taxon>Pseudomonadota</taxon>
        <taxon>Betaproteobacteria</taxon>
        <taxon>Burkholderiales</taxon>
        <taxon>Alcaligenaceae</taxon>
        <taxon>Mesopusillimonas</taxon>
    </lineage>
</organism>
<evidence type="ECO:0000313" key="2">
    <source>
        <dbReference type="Proteomes" id="UP000776983"/>
    </source>
</evidence>
<gene>
    <name evidence="1" type="ORF">H0484_11020</name>
</gene>
<dbReference type="EMBL" id="JACDXW010000005">
    <property type="protein sequence ID" value="MCB5364279.1"/>
    <property type="molecule type" value="Genomic_DNA"/>
</dbReference>
<keyword evidence="2" id="KW-1185">Reference proteome</keyword>
<proteinExistence type="predicted"/>
<evidence type="ECO:0000313" key="1">
    <source>
        <dbReference type="EMBL" id="MCB5364279.1"/>
    </source>
</evidence>
<dbReference type="Proteomes" id="UP000776983">
    <property type="component" value="Unassembled WGS sequence"/>
</dbReference>
<dbReference type="RefSeq" id="WP_226954696.1">
    <property type="nucleotide sequence ID" value="NZ_JACDXW010000005.1"/>
</dbReference>
<sequence>MRESIQRVLAGSVLLMSMVGPAMSSGLLDSIKSQATESLGGGQAASSASSSGSALGGMGALGSTLGLPSIGGSTASNAAGVLQYCIKNNYLNASSAASVKDKLLDKLNLGGAQAQQQDTSYQQGLTGLLSGSDGSSLNLESIKGNLKEKACDYVLENASSLL</sequence>
<name>A0ABS8CEP6_9BURK</name>
<accession>A0ABS8CEP6</accession>
<reference evidence="1 2" key="1">
    <citation type="submission" date="2020-07" db="EMBL/GenBank/DDBJ databases">
        <title>Pusillimonas sp. nov., isolated from poultry manure in Taiwan.</title>
        <authorList>
            <person name="Lin S.-Y."/>
            <person name="Tang Y.-S."/>
            <person name="Young C.-C."/>
        </authorList>
    </citation>
    <scope>NUCLEOTIDE SEQUENCE [LARGE SCALE GENOMIC DNA]</scope>
    <source>
        <strain evidence="1 2">CC-YST705</strain>
    </source>
</reference>
<comment type="caution">
    <text evidence="1">The sequence shown here is derived from an EMBL/GenBank/DDBJ whole genome shotgun (WGS) entry which is preliminary data.</text>
</comment>
<dbReference type="Pfam" id="PF10696">
    <property type="entry name" value="DUF2501"/>
    <property type="match status" value="1"/>
</dbReference>
<dbReference type="NCBIfam" id="NF008665">
    <property type="entry name" value="PRK11667.1-3"/>
    <property type="match status" value="1"/>
</dbReference>
<protein>
    <submittedName>
        <fullName evidence="1">DUF2501 domain-containing protein</fullName>
    </submittedName>
</protein>
<dbReference type="InterPro" id="IPR019637">
    <property type="entry name" value="DUF2501"/>
</dbReference>